<comment type="caution">
    <text evidence="1">The sequence shown here is derived from an EMBL/GenBank/DDBJ whole genome shotgun (WGS) entry which is preliminary data.</text>
</comment>
<dbReference type="EMBL" id="BGPR01053985">
    <property type="protein sequence ID" value="GBO30770.1"/>
    <property type="molecule type" value="Genomic_DNA"/>
</dbReference>
<sequence length="113" mass="12996">MPLFCRFTTAETYATALSPGLLFKPVVRMKSERRTALVRKLRKLIDDFESLNASKVCKKLDVPLTELLIWLEKTDAPKHQTKCNTLMHVAENNSYFLRDLLLAIHMFISAGRD</sequence>
<protein>
    <submittedName>
        <fullName evidence="1">Uncharacterized protein</fullName>
    </submittedName>
</protein>
<gene>
    <name evidence="1" type="ORF">AVEN_192856_1</name>
</gene>
<proteinExistence type="predicted"/>
<organism evidence="1 2">
    <name type="scientific">Araneus ventricosus</name>
    <name type="common">Orbweaver spider</name>
    <name type="synonym">Epeira ventricosa</name>
    <dbReference type="NCBI Taxonomy" id="182803"/>
    <lineage>
        <taxon>Eukaryota</taxon>
        <taxon>Metazoa</taxon>
        <taxon>Ecdysozoa</taxon>
        <taxon>Arthropoda</taxon>
        <taxon>Chelicerata</taxon>
        <taxon>Arachnida</taxon>
        <taxon>Araneae</taxon>
        <taxon>Araneomorphae</taxon>
        <taxon>Entelegynae</taxon>
        <taxon>Araneoidea</taxon>
        <taxon>Araneidae</taxon>
        <taxon>Araneus</taxon>
    </lineage>
</organism>
<evidence type="ECO:0000313" key="1">
    <source>
        <dbReference type="EMBL" id="GBO30770.1"/>
    </source>
</evidence>
<reference evidence="1 2" key="1">
    <citation type="journal article" date="2019" name="Sci. Rep.">
        <title>Orb-weaving spider Araneus ventricosus genome elucidates the spidroin gene catalogue.</title>
        <authorList>
            <person name="Kono N."/>
            <person name="Nakamura H."/>
            <person name="Ohtoshi R."/>
            <person name="Moran D.A.P."/>
            <person name="Shinohara A."/>
            <person name="Yoshida Y."/>
            <person name="Fujiwara M."/>
            <person name="Mori M."/>
            <person name="Tomita M."/>
            <person name="Arakawa K."/>
        </authorList>
    </citation>
    <scope>NUCLEOTIDE SEQUENCE [LARGE SCALE GENOMIC DNA]</scope>
</reference>
<dbReference type="Proteomes" id="UP000499080">
    <property type="component" value="Unassembled WGS sequence"/>
</dbReference>
<dbReference type="OrthoDB" id="6417043at2759"/>
<accession>A0A4Y2W3R1</accession>
<keyword evidence="2" id="KW-1185">Reference proteome</keyword>
<evidence type="ECO:0000313" key="2">
    <source>
        <dbReference type="Proteomes" id="UP000499080"/>
    </source>
</evidence>
<dbReference type="AlphaFoldDB" id="A0A4Y2W3R1"/>
<name>A0A4Y2W3R1_ARAVE</name>